<keyword evidence="6 9" id="KW-0508">mRNA splicing</keyword>
<dbReference type="PROSITE" id="PS52002">
    <property type="entry name" value="SM"/>
    <property type="match status" value="1"/>
</dbReference>
<feature type="domain" description="Sm" evidence="11">
    <location>
        <begin position="3"/>
        <end position="76"/>
    </location>
</feature>
<dbReference type="SUPFAM" id="SSF50182">
    <property type="entry name" value="Sm-like ribonucleoproteins"/>
    <property type="match status" value="1"/>
</dbReference>
<evidence type="ECO:0000259" key="11">
    <source>
        <dbReference type="PROSITE" id="PS52002"/>
    </source>
</evidence>
<evidence type="ECO:0000256" key="5">
    <source>
        <dbReference type="ARBA" id="ARBA00022884"/>
    </source>
</evidence>
<dbReference type="GO" id="GO:0003723">
    <property type="term" value="F:RNA binding"/>
    <property type="evidence" value="ECO:0007669"/>
    <property type="project" value="UniProtKB-KW"/>
</dbReference>
<keyword evidence="4 9" id="KW-0747">Spliceosome</keyword>
<dbReference type="GO" id="GO:0005681">
    <property type="term" value="C:spliceosomal complex"/>
    <property type="evidence" value="ECO:0007669"/>
    <property type="project" value="UniProtKB-UniRule"/>
</dbReference>
<feature type="region of interest" description="Disordered" evidence="10">
    <location>
        <begin position="79"/>
        <end position="126"/>
    </location>
</feature>
<protein>
    <recommendedName>
        <fullName evidence="9">LSM complex subunit LSM4</fullName>
    </recommendedName>
</protein>
<accession>A0A6A5YCY6</accession>
<dbReference type="Pfam" id="PF01423">
    <property type="entry name" value="LSM"/>
    <property type="match status" value="1"/>
</dbReference>
<evidence type="ECO:0000256" key="3">
    <source>
        <dbReference type="ARBA" id="ARBA00022664"/>
    </source>
</evidence>
<sequence length="126" mass="13508">MQLPLGLLNAAVGGPISIELKSQETLNGTLVACDNWMNLTLREVTHTSADGERFTALTEAYARGNNIKYLRMPDAVIDKVKEQQQREQAQRGGRGGAQRGDMGGRGDRGRGMGRGGRAGRGRGRGA</sequence>
<dbReference type="InterPro" id="IPR027141">
    <property type="entry name" value="LSm4/Sm_D1/D3"/>
</dbReference>
<dbReference type="InterPro" id="IPR010920">
    <property type="entry name" value="LSM_dom_sf"/>
</dbReference>
<feature type="compositionally biased region" description="Basic and acidic residues" evidence="10">
    <location>
        <begin position="79"/>
        <end position="89"/>
    </location>
</feature>
<evidence type="ECO:0000256" key="9">
    <source>
        <dbReference type="RuleBase" id="RU365049"/>
    </source>
</evidence>
<feature type="compositionally biased region" description="Basic residues" evidence="10">
    <location>
        <begin position="117"/>
        <end position="126"/>
    </location>
</feature>
<organism evidence="12 13">
    <name type="scientific">Saccharata proteae CBS 121410</name>
    <dbReference type="NCBI Taxonomy" id="1314787"/>
    <lineage>
        <taxon>Eukaryota</taxon>
        <taxon>Fungi</taxon>
        <taxon>Dikarya</taxon>
        <taxon>Ascomycota</taxon>
        <taxon>Pezizomycotina</taxon>
        <taxon>Dothideomycetes</taxon>
        <taxon>Dothideomycetes incertae sedis</taxon>
        <taxon>Botryosphaeriales</taxon>
        <taxon>Saccharataceae</taxon>
        <taxon>Saccharata</taxon>
    </lineage>
</organism>
<dbReference type="InterPro" id="IPR034101">
    <property type="entry name" value="Lsm4"/>
</dbReference>
<dbReference type="InterPro" id="IPR001163">
    <property type="entry name" value="Sm_dom_euk/arc"/>
</dbReference>
<dbReference type="Gene3D" id="2.30.30.100">
    <property type="match status" value="1"/>
</dbReference>
<evidence type="ECO:0000256" key="7">
    <source>
        <dbReference type="ARBA" id="ARBA00023242"/>
    </source>
</evidence>
<evidence type="ECO:0000313" key="12">
    <source>
        <dbReference type="EMBL" id="KAF2089735.1"/>
    </source>
</evidence>
<dbReference type="PANTHER" id="PTHR23338">
    <property type="entry name" value="SMALL NUCLEAR RIBONUCLEOPROTEIN SM"/>
    <property type="match status" value="1"/>
</dbReference>
<feature type="compositionally biased region" description="Gly residues" evidence="10">
    <location>
        <begin position="92"/>
        <end position="101"/>
    </location>
</feature>
<dbReference type="GO" id="GO:0000956">
    <property type="term" value="P:nuclear-transcribed mRNA catabolic process"/>
    <property type="evidence" value="ECO:0007669"/>
    <property type="project" value="UniProtKB-UniRule"/>
</dbReference>
<dbReference type="SMART" id="SM00651">
    <property type="entry name" value="Sm"/>
    <property type="match status" value="1"/>
</dbReference>
<reference evidence="12" key="1">
    <citation type="journal article" date="2020" name="Stud. Mycol.">
        <title>101 Dothideomycetes genomes: a test case for predicting lifestyles and emergence of pathogens.</title>
        <authorList>
            <person name="Haridas S."/>
            <person name="Albert R."/>
            <person name="Binder M."/>
            <person name="Bloem J."/>
            <person name="Labutti K."/>
            <person name="Salamov A."/>
            <person name="Andreopoulos B."/>
            <person name="Baker S."/>
            <person name="Barry K."/>
            <person name="Bills G."/>
            <person name="Bluhm B."/>
            <person name="Cannon C."/>
            <person name="Castanera R."/>
            <person name="Culley D."/>
            <person name="Daum C."/>
            <person name="Ezra D."/>
            <person name="Gonzalez J."/>
            <person name="Henrissat B."/>
            <person name="Kuo A."/>
            <person name="Liang C."/>
            <person name="Lipzen A."/>
            <person name="Lutzoni F."/>
            <person name="Magnuson J."/>
            <person name="Mondo S."/>
            <person name="Nolan M."/>
            <person name="Ohm R."/>
            <person name="Pangilinan J."/>
            <person name="Park H.-J."/>
            <person name="Ramirez L."/>
            <person name="Alfaro M."/>
            <person name="Sun H."/>
            <person name="Tritt A."/>
            <person name="Yoshinaga Y."/>
            <person name="Zwiers L.-H."/>
            <person name="Turgeon B."/>
            <person name="Goodwin S."/>
            <person name="Spatafora J."/>
            <person name="Crous P."/>
            <person name="Grigoriev I."/>
        </authorList>
    </citation>
    <scope>NUCLEOTIDE SEQUENCE</scope>
    <source>
        <strain evidence="12">CBS 121410</strain>
    </source>
</reference>
<evidence type="ECO:0000256" key="8">
    <source>
        <dbReference type="ARBA" id="ARBA00023274"/>
    </source>
</evidence>
<evidence type="ECO:0000313" key="13">
    <source>
        <dbReference type="Proteomes" id="UP000799776"/>
    </source>
</evidence>
<evidence type="ECO:0000256" key="2">
    <source>
        <dbReference type="ARBA" id="ARBA00006850"/>
    </source>
</evidence>
<keyword evidence="3 9" id="KW-0507">mRNA processing</keyword>
<evidence type="ECO:0000256" key="1">
    <source>
        <dbReference type="ARBA" id="ARBA00004123"/>
    </source>
</evidence>
<comment type="similarity">
    <text evidence="2 9">Belongs to the snRNP Sm proteins family.</text>
</comment>
<dbReference type="EMBL" id="ML978714">
    <property type="protein sequence ID" value="KAF2089735.1"/>
    <property type="molecule type" value="Genomic_DNA"/>
</dbReference>
<dbReference type="OrthoDB" id="747253at2759"/>
<keyword evidence="8 9" id="KW-0687">Ribonucleoprotein</keyword>
<dbReference type="GO" id="GO:0097525">
    <property type="term" value="C:spliceosomal snRNP complex"/>
    <property type="evidence" value="ECO:0007669"/>
    <property type="project" value="UniProtKB-ARBA"/>
</dbReference>
<evidence type="ECO:0000256" key="10">
    <source>
        <dbReference type="SAM" id="MobiDB-lite"/>
    </source>
</evidence>
<dbReference type="Proteomes" id="UP000799776">
    <property type="component" value="Unassembled WGS sequence"/>
</dbReference>
<comment type="subcellular location">
    <subcellularLocation>
        <location evidence="1 9">Nucleus</location>
    </subcellularLocation>
</comment>
<proteinExistence type="inferred from homology"/>
<evidence type="ECO:0000256" key="6">
    <source>
        <dbReference type="ARBA" id="ARBA00023187"/>
    </source>
</evidence>
<dbReference type="InterPro" id="IPR047575">
    <property type="entry name" value="Sm"/>
</dbReference>
<dbReference type="GO" id="GO:0000398">
    <property type="term" value="P:mRNA splicing, via spliceosome"/>
    <property type="evidence" value="ECO:0007669"/>
    <property type="project" value="InterPro"/>
</dbReference>
<keyword evidence="7 9" id="KW-0539">Nucleus</keyword>
<name>A0A6A5YCY6_9PEZI</name>
<dbReference type="CDD" id="cd01723">
    <property type="entry name" value="LSm4"/>
    <property type="match status" value="1"/>
</dbReference>
<comment type="subunit">
    <text evidence="9">LSm subunits form a heteromer with a doughnut shape.</text>
</comment>
<evidence type="ECO:0000256" key="4">
    <source>
        <dbReference type="ARBA" id="ARBA00022728"/>
    </source>
</evidence>
<keyword evidence="13" id="KW-1185">Reference proteome</keyword>
<gene>
    <name evidence="9" type="primary">LSM4</name>
    <name evidence="12" type="ORF">K490DRAFT_63869</name>
</gene>
<comment type="function">
    <text evidence="9">Binds specifically to the 3'-terminal U-tract of U6 snRNA.</text>
</comment>
<keyword evidence="5 9" id="KW-0694">RNA-binding</keyword>
<dbReference type="AlphaFoldDB" id="A0A6A5YCY6"/>